<dbReference type="PANTHER" id="PTHR47165">
    <property type="entry name" value="OS03G0429900 PROTEIN"/>
    <property type="match status" value="1"/>
</dbReference>
<protein>
    <recommendedName>
        <fullName evidence="1">Replication protein A 70 kDa DNA-binding subunit B/D first OB fold domain-containing protein</fullName>
    </recommendedName>
</protein>
<reference evidence="2" key="1">
    <citation type="journal article" date="2021" name="Nat. Commun.">
        <title>Genomic analyses provide insights into spinach domestication and the genetic basis of agronomic traits.</title>
        <authorList>
            <person name="Cai X."/>
            <person name="Sun X."/>
            <person name="Xu C."/>
            <person name="Sun H."/>
            <person name="Wang X."/>
            <person name="Ge C."/>
            <person name="Zhang Z."/>
            <person name="Wang Q."/>
            <person name="Fei Z."/>
            <person name="Jiao C."/>
            <person name="Wang Q."/>
        </authorList>
    </citation>
    <scope>NUCLEOTIDE SEQUENCE [LARGE SCALE GENOMIC DNA]</scope>
    <source>
        <strain evidence="2">cv. Varoflay</strain>
    </source>
</reference>
<dbReference type="RefSeq" id="XP_056695380.1">
    <property type="nucleotide sequence ID" value="XM_056839402.1"/>
</dbReference>
<reference evidence="3" key="2">
    <citation type="submission" date="2025-08" db="UniProtKB">
        <authorList>
            <consortium name="RefSeq"/>
        </authorList>
    </citation>
    <scope>IDENTIFICATION</scope>
    <source>
        <tissue evidence="3">Leaf</tissue>
    </source>
</reference>
<name>A0ABM3RID5_SPIOL</name>
<dbReference type="Gene3D" id="2.40.50.140">
    <property type="entry name" value="Nucleic acid-binding proteins"/>
    <property type="match status" value="2"/>
</dbReference>
<dbReference type="GeneID" id="130469885"/>
<organism evidence="2 3">
    <name type="scientific">Spinacia oleracea</name>
    <name type="common">Spinach</name>
    <dbReference type="NCBI Taxonomy" id="3562"/>
    <lineage>
        <taxon>Eukaryota</taxon>
        <taxon>Viridiplantae</taxon>
        <taxon>Streptophyta</taxon>
        <taxon>Embryophyta</taxon>
        <taxon>Tracheophyta</taxon>
        <taxon>Spermatophyta</taxon>
        <taxon>Magnoliopsida</taxon>
        <taxon>eudicotyledons</taxon>
        <taxon>Gunneridae</taxon>
        <taxon>Pentapetalae</taxon>
        <taxon>Caryophyllales</taxon>
        <taxon>Chenopodiaceae</taxon>
        <taxon>Chenopodioideae</taxon>
        <taxon>Anserineae</taxon>
        <taxon>Spinacia</taxon>
    </lineage>
</organism>
<sequence>MAFTMIKDITPLKESWRLKVRIVRFWEQLDFKDHTVIGTHELILVDEKGSKIQATINKHLFDNYKNLVKEGATRIISNFLVKKTGGQHRATSHDYKIVFFYKTNVRECENVQLSLHGFDFVPFDKMLKKEVNDVFLVDVIGECTAMSDKIDTSTNGTPNYKQKYNKWYCMGKYAEQMSEYKKEGIQGRPIIILQFAKIKIWRGNTIHIKLLCNSLFATKIFINEDISEVNDYKER</sequence>
<proteinExistence type="predicted"/>
<evidence type="ECO:0000259" key="1">
    <source>
        <dbReference type="Pfam" id="PF02721"/>
    </source>
</evidence>
<accession>A0ABM3RID5</accession>
<dbReference type="InterPro" id="IPR012340">
    <property type="entry name" value="NA-bd_OB-fold"/>
</dbReference>
<dbReference type="PANTHER" id="PTHR47165:SF4">
    <property type="entry name" value="OS03G0429900 PROTEIN"/>
    <property type="match status" value="1"/>
</dbReference>
<gene>
    <name evidence="3" type="primary">LOC130469885</name>
</gene>
<dbReference type="SUPFAM" id="SSF50249">
    <property type="entry name" value="Nucleic acid-binding proteins"/>
    <property type="match status" value="2"/>
</dbReference>
<keyword evidence="2" id="KW-1185">Reference proteome</keyword>
<dbReference type="InterPro" id="IPR003871">
    <property type="entry name" value="RFA1B/D_OB_1st"/>
</dbReference>
<evidence type="ECO:0000313" key="3">
    <source>
        <dbReference type="RefSeq" id="XP_056695380.1"/>
    </source>
</evidence>
<dbReference type="Pfam" id="PF02721">
    <property type="entry name" value="DUF223"/>
    <property type="match status" value="1"/>
</dbReference>
<evidence type="ECO:0000313" key="2">
    <source>
        <dbReference type="Proteomes" id="UP000813463"/>
    </source>
</evidence>
<dbReference type="CDD" id="cd04480">
    <property type="entry name" value="RPA1_DBD_A_like"/>
    <property type="match status" value="1"/>
</dbReference>
<feature type="domain" description="Replication protein A 70 kDa DNA-binding subunit B/D first OB fold" evidence="1">
    <location>
        <begin position="3"/>
        <end position="108"/>
    </location>
</feature>
<dbReference type="Proteomes" id="UP000813463">
    <property type="component" value="Chromosome 3"/>
</dbReference>